<evidence type="ECO:0000313" key="3">
    <source>
        <dbReference type="Proteomes" id="UP000018004"/>
    </source>
</evidence>
<dbReference type="OrthoDB" id="676025at2"/>
<dbReference type="InterPro" id="IPR024623">
    <property type="entry name" value="YtxH"/>
</dbReference>
<gene>
    <name evidence="2" type="ORF">FLJC2902T_28450</name>
</gene>
<feature type="transmembrane region" description="Helical" evidence="1">
    <location>
        <begin position="6"/>
        <end position="25"/>
    </location>
</feature>
<keyword evidence="1" id="KW-0812">Transmembrane</keyword>
<dbReference type="EMBL" id="AVGG01000019">
    <property type="protein sequence ID" value="ESU26360.1"/>
    <property type="molecule type" value="Genomic_DNA"/>
</dbReference>
<evidence type="ECO:0000256" key="1">
    <source>
        <dbReference type="SAM" id="Phobius"/>
    </source>
</evidence>
<dbReference type="AlphaFoldDB" id="V6SPL4"/>
<comment type="caution">
    <text evidence="2">The sequence shown here is derived from an EMBL/GenBank/DDBJ whole genome shotgun (WGS) entry which is preliminary data.</text>
</comment>
<name>V6SPL4_9FLAO</name>
<reference evidence="2 3" key="1">
    <citation type="submission" date="2013-08" db="EMBL/GenBank/DDBJ databases">
        <title>Flavobacterium limnosediminis JC2902 genome sequencing.</title>
        <authorList>
            <person name="Lee K."/>
            <person name="Yi H."/>
            <person name="Park S."/>
            <person name="Chun J."/>
        </authorList>
    </citation>
    <scope>NUCLEOTIDE SEQUENCE [LARGE SCALE GENOMIC DNA]</scope>
    <source>
        <strain evidence="2 3">JC2902</strain>
    </source>
</reference>
<sequence length="85" mass="9203">METGKVALGVLGGLATGVLLGILFAPAKGSKTRKRILEKGQKYADDVKDKLDEVYKNGTDKYNNFLSEAKDAVSQKEISNSNLNK</sequence>
<dbReference type="eggNOG" id="COG4980">
    <property type="taxonomic scope" value="Bacteria"/>
</dbReference>
<dbReference type="PATRIC" id="fig|1341181.4.peg.2799"/>
<keyword evidence="1" id="KW-1133">Transmembrane helix</keyword>
<protein>
    <recommendedName>
        <fullName evidence="4">Gas vesicle protein</fullName>
    </recommendedName>
</protein>
<proteinExistence type="predicted"/>
<keyword evidence="1" id="KW-0472">Membrane</keyword>
<dbReference type="RefSeq" id="WP_023580393.1">
    <property type="nucleotide sequence ID" value="NZ_AVGG01000019.1"/>
</dbReference>
<evidence type="ECO:0000313" key="2">
    <source>
        <dbReference type="EMBL" id="ESU26360.1"/>
    </source>
</evidence>
<organism evidence="2 3">
    <name type="scientific">Flavobacterium limnosediminis JC2902</name>
    <dbReference type="NCBI Taxonomy" id="1341181"/>
    <lineage>
        <taxon>Bacteria</taxon>
        <taxon>Pseudomonadati</taxon>
        <taxon>Bacteroidota</taxon>
        <taxon>Flavobacteriia</taxon>
        <taxon>Flavobacteriales</taxon>
        <taxon>Flavobacteriaceae</taxon>
        <taxon>Flavobacterium</taxon>
    </lineage>
</organism>
<dbReference type="Proteomes" id="UP000018004">
    <property type="component" value="Unassembled WGS sequence"/>
</dbReference>
<keyword evidence="3" id="KW-1185">Reference proteome</keyword>
<dbReference type="STRING" id="1341181.FLJC2902T_28450"/>
<accession>V6SPL4</accession>
<dbReference type="Pfam" id="PF12732">
    <property type="entry name" value="YtxH"/>
    <property type="match status" value="1"/>
</dbReference>
<evidence type="ECO:0008006" key="4">
    <source>
        <dbReference type="Google" id="ProtNLM"/>
    </source>
</evidence>